<evidence type="ECO:0000259" key="1">
    <source>
        <dbReference type="Pfam" id="PF05470"/>
    </source>
</evidence>
<dbReference type="EMBL" id="CAUEEQ010002653">
    <property type="protein sequence ID" value="CAJ0923280.1"/>
    <property type="molecule type" value="Genomic_DNA"/>
</dbReference>
<evidence type="ECO:0000313" key="2">
    <source>
        <dbReference type="EMBL" id="CAJ0923280.1"/>
    </source>
</evidence>
<comment type="caution">
    <text evidence="2">The sequence shown here is derived from an EMBL/GenBank/DDBJ whole genome shotgun (WGS) entry which is preliminary data.</text>
</comment>
<protein>
    <recommendedName>
        <fullName evidence="1">Eukaryotic translation initiation factor 3 subunit C N-terminal domain-containing protein</fullName>
    </recommendedName>
</protein>
<accession>A0ABN9KTD9</accession>
<evidence type="ECO:0000313" key="3">
    <source>
        <dbReference type="Proteomes" id="UP001176940"/>
    </source>
</evidence>
<organism evidence="2 3">
    <name type="scientific">Ranitomeya imitator</name>
    <name type="common">mimic poison frog</name>
    <dbReference type="NCBI Taxonomy" id="111125"/>
    <lineage>
        <taxon>Eukaryota</taxon>
        <taxon>Metazoa</taxon>
        <taxon>Chordata</taxon>
        <taxon>Craniata</taxon>
        <taxon>Vertebrata</taxon>
        <taxon>Euteleostomi</taxon>
        <taxon>Amphibia</taxon>
        <taxon>Batrachia</taxon>
        <taxon>Anura</taxon>
        <taxon>Neobatrachia</taxon>
        <taxon>Hyloidea</taxon>
        <taxon>Dendrobatidae</taxon>
        <taxon>Dendrobatinae</taxon>
        <taxon>Ranitomeya</taxon>
    </lineage>
</organism>
<keyword evidence="3" id="KW-1185">Reference proteome</keyword>
<reference evidence="2" key="1">
    <citation type="submission" date="2023-07" db="EMBL/GenBank/DDBJ databases">
        <authorList>
            <person name="Stuckert A."/>
        </authorList>
    </citation>
    <scope>NUCLEOTIDE SEQUENCE</scope>
</reference>
<feature type="non-terminal residue" evidence="2">
    <location>
        <position position="40"/>
    </location>
</feature>
<proteinExistence type="predicted"/>
<dbReference type="Proteomes" id="UP001176940">
    <property type="component" value="Unassembled WGS sequence"/>
</dbReference>
<sequence>MWKKCLECINDLLDILFSNPNMFIGENISEDSENLVVSDQ</sequence>
<name>A0ABN9KTD9_9NEOB</name>
<feature type="domain" description="Eukaryotic translation initiation factor 3 subunit C N-terminal" evidence="1">
    <location>
        <begin position="1"/>
        <end position="35"/>
    </location>
</feature>
<dbReference type="Pfam" id="PF05470">
    <property type="entry name" value="eIF-3c_N"/>
    <property type="match status" value="1"/>
</dbReference>
<gene>
    <name evidence="2" type="ORF">RIMI_LOCUS1966646</name>
</gene>
<dbReference type="InterPro" id="IPR008905">
    <property type="entry name" value="EIF3C_N_dom"/>
</dbReference>